<dbReference type="GO" id="GO:0005886">
    <property type="term" value="C:plasma membrane"/>
    <property type="evidence" value="ECO:0007669"/>
    <property type="project" value="UniProtKB-SubCell"/>
</dbReference>
<evidence type="ECO:0000256" key="24">
    <source>
        <dbReference type="SAM" id="Phobius"/>
    </source>
</evidence>
<evidence type="ECO:0000256" key="11">
    <source>
        <dbReference type="ARBA" id="ARBA00022842"/>
    </source>
</evidence>
<evidence type="ECO:0000256" key="5">
    <source>
        <dbReference type="ARBA" id="ARBA00022538"/>
    </source>
</evidence>
<dbReference type="GO" id="GO:0008554">
    <property type="term" value="F:P-type sodium transporter activity"/>
    <property type="evidence" value="ECO:0007669"/>
    <property type="project" value="UniProtKB-EC"/>
</dbReference>
<comment type="caution">
    <text evidence="26">The sequence shown here is derived from an EMBL/GenBank/DDBJ whole genome shotgun (WGS) entry which is preliminary data.</text>
</comment>
<accession>A0AAD5RXD2</accession>
<evidence type="ECO:0000256" key="9">
    <source>
        <dbReference type="ARBA" id="ARBA00022741"/>
    </source>
</evidence>
<dbReference type="SFLD" id="SFLDS00003">
    <property type="entry name" value="Haloacid_Dehalogenase"/>
    <property type="match status" value="1"/>
</dbReference>
<dbReference type="NCBIfam" id="TIGR01494">
    <property type="entry name" value="ATPase_P-type"/>
    <property type="match status" value="2"/>
</dbReference>
<dbReference type="FunFam" id="2.70.150.10:FF:000160">
    <property type="entry name" value="Sarcoplasmic/endoplasmic reticulum calcium ATPase 1"/>
    <property type="match status" value="1"/>
</dbReference>
<reference evidence="26" key="1">
    <citation type="submission" date="2022-07" db="EMBL/GenBank/DDBJ databases">
        <title>Draft genome sequence of Zalerion maritima ATCC 34329, a (micro)plastics degrading marine fungus.</title>
        <authorList>
            <person name="Paco A."/>
            <person name="Goncalves M.F.M."/>
            <person name="Rocha-Santos T.A.P."/>
            <person name="Alves A."/>
        </authorList>
    </citation>
    <scope>NUCLEOTIDE SEQUENCE</scope>
    <source>
        <strain evidence="26">ATCC 34329</strain>
    </source>
</reference>
<dbReference type="InterPro" id="IPR023214">
    <property type="entry name" value="HAD_sf"/>
</dbReference>
<dbReference type="SMART" id="SM00831">
    <property type="entry name" value="Cation_ATPase_N"/>
    <property type="match status" value="1"/>
</dbReference>
<dbReference type="Gene3D" id="2.70.150.10">
    <property type="entry name" value="Calcium-transporting ATPase, cytoplasmic transduction domain A"/>
    <property type="match status" value="1"/>
</dbReference>
<evidence type="ECO:0000256" key="16">
    <source>
        <dbReference type="ARBA" id="ARBA00023065"/>
    </source>
</evidence>
<evidence type="ECO:0000256" key="15">
    <source>
        <dbReference type="ARBA" id="ARBA00023053"/>
    </source>
</evidence>
<evidence type="ECO:0000256" key="1">
    <source>
        <dbReference type="ARBA" id="ARBA00001946"/>
    </source>
</evidence>
<evidence type="ECO:0000313" key="26">
    <source>
        <dbReference type="EMBL" id="KAJ2906215.1"/>
    </source>
</evidence>
<evidence type="ECO:0000256" key="3">
    <source>
        <dbReference type="ARBA" id="ARBA00022448"/>
    </source>
</evidence>
<keyword evidence="15" id="KW-0915">Sodium</keyword>
<dbReference type="SUPFAM" id="SSF81653">
    <property type="entry name" value="Calcium ATPase, transduction domain A"/>
    <property type="match status" value="1"/>
</dbReference>
<dbReference type="GO" id="GO:0005524">
    <property type="term" value="F:ATP binding"/>
    <property type="evidence" value="ECO:0007669"/>
    <property type="project" value="UniProtKB-KW"/>
</dbReference>
<evidence type="ECO:0000256" key="14">
    <source>
        <dbReference type="ARBA" id="ARBA00022989"/>
    </source>
</evidence>
<keyword evidence="12" id="KW-0630">Potassium</keyword>
<dbReference type="Gene3D" id="1.20.1110.10">
    <property type="entry name" value="Calcium-transporting ATPase, transmembrane domain"/>
    <property type="match status" value="1"/>
</dbReference>
<feature type="transmembrane region" description="Helical" evidence="24">
    <location>
        <begin position="870"/>
        <end position="891"/>
    </location>
</feature>
<evidence type="ECO:0000256" key="20">
    <source>
        <dbReference type="ARBA" id="ARBA00035029"/>
    </source>
</evidence>
<evidence type="ECO:0000256" key="2">
    <source>
        <dbReference type="ARBA" id="ARBA00004651"/>
    </source>
</evidence>
<dbReference type="EC" id="7.2.2.3" evidence="20"/>
<evidence type="ECO:0000256" key="10">
    <source>
        <dbReference type="ARBA" id="ARBA00022840"/>
    </source>
</evidence>
<dbReference type="Pfam" id="PF00690">
    <property type="entry name" value="Cation_ATPase_N"/>
    <property type="match status" value="1"/>
</dbReference>
<feature type="region of interest" description="Disordered" evidence="23">
    <location>
        <begin position="431"/>
        <end position="463"/>
    </location>
</feature>
<keyword evidence="13" id="KW-1278">Translocase</keyword>
<keyword evidence="27" id="KW-1185">Reference proteome</keyword>
<feature type="transmembrane region" description="Helical" evidence="24">
    <location>
        <begin position="787"/>
        <end position="808"/>
    </location>
</feature>
<dbReference type="Gene3D" id="3.40.50.1000">
    <property type="entry name" value="HAD superfamily/HAD-like"/>
    <property type="match status" value="1"/>
</dbReference>
<comment type="cofactor">
    <cofactor evidence="1">
        <name>Mg(2+)</name>
        <dbReference type="ChEBI" id="CHEBI:18420"/>
    </cofactor>
</comment>
<feature type="transmembrane region" description="Helical" evidence="24">
    <location>
        <begin position="131"/>
        <end position="147"/>
    </location>
</feature>
<dbReference type="PANTHER" id="PTHR42861">
    <property type="entry name" value="CALCIUM-TRANSPORTING ATPASE"/>
    <property type="match status" value="1"/>
</dbReference>
<name>A0AAD5RXD2_9PEZI</name>
<evidence type="ECO:0000256" key="23">
    <source>
        <dbReference type="SAM" id="MobiDB-lite"/>
    </source>
</evidence>
<dbReference type="InterPro" id="IPR006068">
    <property type="entry name" value="ATPase_P-typ_cation-transptr_C"/>
</dbReference>
<dbReference type="FunFam" id="3.40.50.1000:FF:000193">
    <property type="entry name" value="Plasma membrane calcium-transporting ATPase 2"/>
    <property type="match status" value="1"/>
</dbReference>
<dbReference type="NCBIfam" id="TIGR01523">
    <property type="entry name" value="ATPase-IID_K-Na"/>
    <property type="match status" value="1"/>
</dbReference>
<dbReference type="InterPro" id="IPR023299">
    <property type="entry name" value="ATPase_P-typ_cyto_dom_N"/>
</dbReference>
<evidence type="ECO:0000256" key="7">
    <source>
        <dbReference type="ARBA" id="ARBA00022692"/>
    </source>
</evidence>
<dbReference type="InterPro" id="IPR006414">
    <property type="entry name" value="P-type_ATPase_IID"/>
</dbReference>
<dbReference type="Pfam" id="PF13246">
    <property type="entry name" value="Cation_ATPase"/>
    <property type="match status" value="1"/>
</dbReference>
<evidence type="ECO:0000256" key="6">
    <source>
        <dbReference type="ARBA" id="ARBA00022553"/>
    </source>
</evidence>
<dbReference type="InterPro" id="IPR004014">
    <property type="entry name" value="ATPase_P-typ_cation-transptr_N"/>
</dbReference>
<keyword evidence="8" id="KW-0479">Metal-binding</keyword>
<keyword evidence="17 24" id="KW-0472">Membrane</keyword>
<dbReference type="AlphaFoldDB" id="A0AAD5RXD2"/>
<evidence type="ECO:0000256" key="8">
    <source>
        <dbReference type="ARBA" id="ARBA00022723"/>
    </source>
</evidence>
<comment type="catalytic activity">
    <reaction evidence="21">
        <text>K(+)(in) + ATP + H2O = K(+)(out) + ADP + phosphate + H(+)</text>
        <dbReference type="Rhea" id="RHEA:75815"/>
        <dbReference type="ChEBI" id="CHEBI:15377"/>
        <dbReference type="ChEBI" id="CHEBI:15378"/>
        <dbReference type="ChEBI" id="CHEBI:29103"/>
        <dbReference type="ChEBI" id="CHEBI:30616"/>
        <dbReference type="ChEBI" id="CHEBI:43474"/>
        <dbReference type="ChEBI" id="CHEBI:456216"/>
    </reaction>
</comment>
<dbReference type="EMBL" id="JAKWBI020000017">
    <property type="protein sequence ID" value="KAJ2906215.1"/>
    <property type="molecule type" value="Genomic_DNA"/>
</dbReference>
<dbReference type="InterPro" id="IPR001757">
    <property type="entry name" value="P_typ_ATPase"/>
</dbReference>
<comment type="subcellular location">
    <subcellularLocation>
        <location evidence="2">Cell membrane</location>
        <topology evidence="2">Multi-pass membrane protein</topology>
    </subcellularLocation>
</comment>
<keyword evidence="6" id="KW-0597">Phosphoprotein</keyword>
<dbReference type="SFLD" id="SFLDF00027">
    <property type="entry name" value="p-type_atpase"/>
    <property type="match status" value="1"/>
</dbReference>
<keyword evidence="11" id="KW-0460">Magnesium</keyword>
<keyword evidence="14 24" id="KW-1133">Transmembrane helix</keyword>
<feature type="transmembrane region" description="Helical" evidence="24">
    <location>
        <begin position="321"/>
        <end position="342"/>
    </location>
</feature>
<keyword evidence="4" id="KW-1003">Cell membrane</keyword>
<evidence type="ECO:0000256" key="19">
    <source>
        <dbReference type="ARBA" id="ARBA00035017"/>
    </source>
</evidence>
<keyword evidence="5" id="KW-0633">Potassium transport</keyword>
<dbReference type="InterPro" id="IPR023298">
    <property type="entry name" value="ATPase_P-typ_TM_dom_sf"/>
</dbReference>
<feature type="compositionally biased region" description="Polar residues" evidence="23">
    <location>
        <begin position="431"/>
        <end position="445"/>
    </location>
</feature>
<evidence type="ECO:0000256" key="21">
    <source>
        <dbReference type="ARBA" id="ARBA00048599"/>
    </source>
</evidence>
<evidence type="ECO:0000256" key="13">
    <source>
        <dbReference type="ARBA" id="ARBA00022967"/>
    </source>
</evidence>
<dbReference type="Pfam" id="PF00122">
    <property type="entry name" value="E1-E2_ATPase"/>
    <property type="match status" value="1"/>
</dbReference>
<feature type="transmembrane region" description="Helical" evidence="24">
    <location>
        <begin position="961"/>
        <end position="981"/>
    </location>
</feature>
<feature type="domain" description="Cation-transporting P-type ATPase N-terminal" evidence="25">
    <location>
        <begin position="53"/>
        <end position="127"/>
    </location>
</feature>
<dbReference type="InterPro" id="IPR008250">
    <property type="entry name" value="ATPase_P-typ_transduc_dom_A_sf"/>
</dbReference>
<keyword evidence="10" id="KW-0067">ATP-binding</keyword>
<dbReference type="GO" id="GO:0046872">
    <property type="term" value="F:metal ion binding"/>
    <property type="evidence" value="ECO:0007669"/>
    <property type="project" value="UniProtKB-KW"/>
</dbReference>
<dbReference type="PROSITE" id="PS00154">
    <property type="entry name" value="ATPASE_E1_E2"/>
    <property type="match status" value="1"/>
</dbReference>
<evidence type="ECO:0000256" key="4">
    <source>
        <dbReference type="ARBA" id="ARBA00022475"/>
    </source>
</evidence>
<keyword evidence="7 24" id="KW-0812">Transmembrane</keyword>
<feature type="transmembrane region" description="Helical" evidence="24">
    <location>
        <begin position="107"/>
        <end position="125"/>
    </location>
</feature>
<evidence type="ECO:0000256" key="22">
    <source>
        <dbReference type="ARBA" id="ARBA00049499"/>
    </source>
</evidence>
<feature type="transmembrane region" description="Helical" evidence="24">
    <location>
        <begin position="993"/>
        <end position="1013"/>
    </location>
</feature>
<keyword evidence="9" id="KW-0547">Nucleotide-binding</keyword>
<evidence type="ECO:0000256" key="12">
    <source>
        <dbReference type="ARBA" id="ARBA00022958"/>
    </source>
</evidence>
<dbReference type="InterPro" id="IPR018303">
    <property type="entry name" value="ATPase_P-typ_P_site"/>
</dbReference>
<keyword evidence="3" id="KW-0813">Transport</keyword>
<comment type="catalytic activity">
    <reaction evidence="22">
        <text>Na(+)(in) + ATP + H2O = Na(+)(out) + ADP + phosphate + H(+)</text>
        <dbReference type="Rhea" id="RHEA:14633"/>
        <dbReference type="ChEBI" id="CHEBI:15377"/>
        <dbReference type="ChEBI" id="CHEBI:15378"/>
        <dbReference type="ChEBI" id="CHEBI:29101"/>
        <dbReference type="ChEBI" id="CHEBI:30616"/>
        <dbReference type="ChEBI" id="CHEBI:43474"/>
        <dbReference type="ChEBI" id="CHEBI:456216"/>
        <dbReference type="EC" id="7.2.2.3"/>
    </reaction>
    <physiologicalReaction direction="left-to-right" evidence="22">
        <dbReference type="Rhea" id="RHEA:14634"/>
    </physiologicalReaction>
</comment>
<proteinExistence type="inferred from homology"/>
<dbReference type="PRINTS" id="PR00120">
    <property type="entry name" value="HATPASE"/>
</dbReference>
<dbReference type="GO" id="GO:0016887">
    <property type="term" value="F:ATP hydrolysis activity"/>
    <property type="evidence" value="ECO:0007669"/>
    <property type="project" value="InterPro"/>
</dbReference>
<dbReference type="InterPro" id="IPR036412">
    <property type="entry name" value="HAD-like_sf"/>
</dbReference>
<dbReference type="InterPro" id="IPR044492">
    <property type="entry name" value="P_typ_ATPase_HD_dom"/>
</dbReference>
<keyword evidence="16" id="KW-0406">Ion transport</keyword>
<dbReference type="Proteomes" id="UP001201980">
    <property type="component" value="Unassembled WGS sequence"/>
</dbReference>
<dbReference type="InterPro" id="IPR059000">
    <property type="entry name" value="ATPase_P-type_domA"/>
</dbReference>
<feature type="transmembrane region" description="Helical" evidence="24">
    <location>
        <begin position="348"/>
        <end position="370"/>
    </location>
</feature>
<keyword evidence="18" id="KW-0739">Sodium transport</keyword>
<evidence type="ECO:0000259" key="25">
    <source>
        <dbReference type="SMART" id="SM00831"/>
    </source>
</evidence>
<dbReference type="SUPFAM" id="SSF56784">
    <property type="entry name" value="HAD-like"/>
    <property type="match status" value="1"/>
</dbReference>
<evidence type="ECO:0000256" key="18">
    <source>
        <dbReference type="ARBA" id="ARBA00023201"/>
    </source>
</evidence>
<feature type="transmembrane region" description="Helical" evidence="24">
    <location>
        <begin position="911"/>
        <end position="932"/>
    </location>
</feature>
<feature type="region of interest" description="Disordered" evidence="23">
    <location>
        <begin position="1"/>
        <end position="24"/>
    </location>
</feature>
<protein>
    <recommendedName>
        <fullName evidence="20">P-type Na(+) transporter</fullName>
        <ecNumber evidence="20">7.2.2.3</ecNumber>
    </recommendedName>
</protein>
<comment type="similarity">
    <text evidence="19">Belongs to the cation transport ATPase (P-type) (TC 3.A.3) family. Type IID subfamily.</text>
</comment>
<organism evidence="26 27">
    <name type="scientific">Zalerion maritima</name>
    <dbReference type="NCBI Taxonomy" id="339359"/>
    <lineage>
        <taxon>Eukaryota</taxon>
        <taxon>Fungi</taxon>
        <taxon>Dikarya</taxon>
        <taxon>Ascomycota</taxon>
        <taxon>Pezizomycotina</taxon>
        <taxon>Sordariomycetes</taxon>
        <taxon>Lulworthiomycetidae</taxon>
        <taxon>Lulworthiales</taxon>
        <taxon>Lulworthiaceae</taxon>
        <taxon>Zalerion</taxon>
    </lineage>
</organism>
<dbReference type="Gene3D" id="3.40.1110.10">
    <property type="entry name" value="Calcium-transporting ATPase, cytoplasmic domain N"/>
    <property type="match status" value="1"/>
</dbReference>
<evidence type="ECO:0000256" key="17">
    <source>
        <dbReference type="ARBA" id="ARBA00023136"/>
    </source>
</evidence>
<dbReference type="SFLD" id="SFLDG00002">
    <property type="entry name" value="C1.7:_P-type_atpase_like"/>
    <property type="match status" value="1"/>
</dbReference>
<evidence type="ECO:0000313" key="27">
    <source>
        <dbReference type="Proteomes" id="UP001201980"/>
    </source>
</evidence>
<dbReference type="SUPFAM" id="SSF81665">
    <property type="entry name" value="Calcium ATPase, transmembrane domain M"/>
    <property type="match status" value="1"/>
</dbReference>
<dbReference type="PRINTS" id="PR00119">
    <property type="entry name" value="CATATPASE"/>
</dbReference>
<gene>
    <name evidence="26" type="ORF">MKZ38_002640</name>
</gene>
<feature type="transmembrane region" description="Helical" evidence="24">
    <location>
        <begin position="824"/>
        <end position="841"/>
    </location>
</feature>
<dbReference type="GO" id="GO:0006813">
    <property type="term" value="P:potassium ion transport"/>
    <property type="evidence" value="ECO:0007669"/>
    <property type="project" value="UniProtKB-KW"/>
</dbReference>
<dbReference type="Pfam" id="PF00689">
    <property type="entry name" value="Cation_ATPase_C"/>
    <property type="match status" value="1"/>
</dbReference>
<sequence length="1042" mass="112305">MATSGEETLEAQTEPPICGLKRTSSSLKRTSDQSSLVTATNSIVNPPEFDPDLAHTLSASYVCTFLGTNISNGLSNTEAARRLQQDGQNKIEGDKGVSLWTIFMRQIANSLTAILAVTAGISYFIHDFVEGSVIAAVIAFNIVVGFVQDLKAEKKLQALYSLSAPTCKVIRDGQTETVPAADIVKGDLVALSVGDICPADLRLANGINLSADEALLTGESVPVQKHPERVLNEGDLALGDRSNIAYSATIITRGRGVGIVTSTGMGTKVGQIASDLRAPSAEQLEEESKTGLSRLWCKLKNRVKFLLGLNDTPLKTSLNKFALLLFVFAAILAITVFSVNLWNLDGPVLLYGIVVAVAVVPESLNAVIIVSSAIGVKKMAEGNVIVRVLSSLEAVGGVTHIASDKTGTLTEGKMIVQKVWLSDKSDCKVTNVTDPHNPTSLTTTWGRKHPPSGEKSAENGEETSNALSTVARAFLDTVALCNSSSVTENSDGTWKTVGDPTEVALQVFARHLNFDKERLISDRNADLVAEYPFDSSIKRMSVIYGAESETEVTSYTKGAIETLLPLLDITEENKKEIIDMADTFADQGLRVLCVARRVATRDQLATREEAETQLEFLGLAGLRDPPRPESLGAVRQCKVAGTTVTMLTGDHIKTASTIAREVGILENGETPTNNPKVIMEARSFDVMCNEEVDALPQLPLVIARCNPRTKVRFVDAVHRRGGFCVMTGDGVNDSPALKKANIGIAMGKNGSDVAKEAADMLLCDDNFASIVVAVKEGRRLFDNVQKFLLHLLVSNIAQVILLLIALAFKDSHDMSVFPLSPIEILWANLITSSPLAIGLGIEEATLDVMSRPPHDLKVGIFTKELIIDKFVYGTSIGALCLATFASVTYGMEGKEGLGTDCNEDFNDTCNVAFRARAATYATLTCLLIVTAFEAKHFMRSLFNMYPGEKYSVLKAFTKNKVLLWGAVAGVCLLFPIIYAPVVNRVVFKHQGITWEWGLVAAAVVIYVATVEMWKALKRRFKPSTLKRCGTSGTSETSASSVV</sequence>
<dbReference type="SUPFAM" id="SSF81660">
    <property type="entry name" value="Metal cation-transporting ATPase, ATP-binding domain N"/>
    <property type="match status" value="1"/>
</dbReference>